<dbReference type="EMBL" id="RAHH01000001">
    <property type="protein sequence ID" value="RJT47658.1"/>
    <property type="molecule type" value="Genomic_DNA"/>
</dbReference>
<gene>
    <name evidence="8" type="primary">fliT</name>
    <name evidence="8" type="ORF">D6C13_01220</name>
</gene>
<dbReference type="Proteomes" id="UP000284908">
    <property type="component" value="Unassembled WGS sequence"/>
</dbReference>
<keyword evidence="8" id="KW-0969">Cilium</keyword>
<evidence type="ECO:0000313" key="9">
    <source>
        <dbReference type="Proteomes" id="UP000284908"/>
    </source>
</evidence>
<dbReference type="GO" id="GO:0044781">
    <property type="term" value="P:bacterial-type flagellum organization"/>
    <property type="evidence" value="ECO:0007669"/>
    <property type="project" value="UniProtKB-KW"/>
</dbReference>
<organism evidence="8 9">
    <name type="scientific">Rahnella woolbedingensis</name>
    <dbReference type="NCBI Taxonomy" id="1510574"/>
    <lineage>
        <taxon>Bacteria</taxon>
        <taxon>Pseudomonadati</taxon>
        <taxon>Pseudomonadota</taxon>
        <taxon>Gammaproteobacteria</taxon>
        <taxon>Enterobacterales</taxon>
        <taxon>Yersiniaceae</taxon>
        <taxon>Rahnella</taxon>
    </lineage>
</organism>
<dbReference type="OrthoDB" id="6494117at2"/>
<sequence>MDQHQYLVNEYQLILSLSEQMLRLANEEKWDELVELEVGYVKAVEATTKLPMSEQTSIMVQNDIRRYLRIILDNENTLKMLLQARMNKLTELIGQSTRQQQVNTTYGKIDLRSIAFGGRQ</sequence>
<keyword evidence="5" id="KW-0804">Transcription</keyword>
<reference evidence="8 9" key="1">
    <citation type="submission" date="2018-09" db="EMBL/GenBank/DDBJ databases">
        <authorList>
            <person name="Le Fleche-Mateos A."/>
        </authorList>
    </citation>
    <scope>NUCLEOTIDE SEQUENCE [LARGE SCALE GENOMIC DNA]</scope>
    <source>
        <strain evidence="8 9">DSM 27399</strain>
    </source>
</reference>
<dbReference type="NCBIfam" id="NF007836">
    <property type="entry name" value="PRK10548.1"/>
    <property type="match status" value="1"/>
</dbReference>
<keyword evidence="4" id="KW-0805">Transcription regulation</keyword>
<evidence type="ECO:0000256" key="5">
    <source>
        <dbReference type="ARBA" id="ARBA00023163"/>
    </source>
</evidence>
<dbReference type="RefSeq" id="WP_120131021.1">
    <property type="nucleotide sequence ID" value="NZ_RAHH01000001.1"/>
</dbReference>
<evidence type="ECO:0000256" key="1">
    <source>
        <dbReference type="ARBA" id="ARBA00004514"/>
    </source>
</evidence>
<accession>A0A419NFB4</accession>
<evidence type="ECO:0000313" key="8">
    <source>
        <dbReference type="EMBL" id="RJT47658.1"/>
    </source>
</evidence>
<evidence type="ECO:0000256" key="2">
    <source>
        <dbReference type="ARBA" id="ARBA00022490"/>
    </source>
</evidence>
<evidence type="ECO:0000256" key="7">
    <source>
        <dbReference type="ARBA" id="ARBA00093797"/>
    </source>
</evidence>
<keyword evidence="8" id="KW-0282">Flagellum</keyword>
<dbReference type="Pfam" id="PF05400">
    <property type="entry name" value="FliT"/>
    <property type="match status" value="1"/>
</dbReference>
<comment type="subcellular location">
    <subcellularLocation>
        <location evidence="1">Cytoplasm</location>
        <location evidence="1">Cytosol</location>
    </subcellularLocation>
</comment>
<evidence type="ECO:0000256" key="4">
    <source>
        <dbReference type="ARBA" id="ARBA00023015"/>
    </source>
</evidence>
<keyword evidence="8" id="KW-0966">Cell projection</keyword>
<dbReference type="AlphaFoldDB" id="A0A419NFB4"/>
<evidence type="ECO:0000256" key="6">
    <source>
        <dbReference type="ARBA" id="ARBA00023186"/>
    </source>
</evidence>
<comment type="caution">
    <text evidence="8">The sequence shown here is derived from an EMBL/GenBank/DDBJ whole genome shotgun (WGS) entry which is preliminary data.</text>
</comment>
<keyword evidence="2" id="KW-0963">Cytoplasm</keyword>
<proteinExistence type="predicted"/>
<protein>
    <recommendedName>
        <fullName evidence="7">Flagellar protein FliT</fullName>
    </recommendedName>
</protein>
<keyword evidence="3" id="KW-1005">Bacterial flagellum biogenesis</keyword>
<name>A0A419NFB4_9GAMM</name>
<dbReference type="Gene3D" id="1.20.58.380">
    <property type="entry name" value="Flagellar protein flit"/>
    <property type="match status" value="1"/>
</dbReference>
<dbReference type="InterPro" id="IPR008622">
    <property type="entry name" value="FliT"/>
</dbReference>
<keyword evidence="9" id="KW-1185">Reference proteome</keyword>
<evidence type="ECO:0000256" key="3">
    <source>
        <dbReference type="ARBA" id="ARBA00022795"/>
    </source>
</evidence>
<keyword evidence="6" id="KW-0143">Chaperone</keyword>